<dbReference type="SUPFAM" id="SSF55469">
    <property type="entry name" value="FMN-dependent nitroreductase-like"/>
    <property type="match status" value="2"/>
</dbReference>
<gene>
    <name evidence="1" type="ORF">FJR03_03055</name>
</gene>
<accession>A0A7M1AWL3</accession>
<dbReference type="Proteomes" id="UP000593910">
    <property type="component" value="Chromosome"/>
</dbReference>
<organism evidence="1 2">
    <name type="scientific">Sulfurimonas marina</name>
    <dbReference type="NCBI Taxonomy" id="2590551"/>
    <lineage>
        <taxon>Bacteria</taxon>
        <taxon>Pseudomonadati</taxon>
        <taxon>Campylobacterota</taxon>
        <taxon>Epsilonproteobacteria</taxon>
        <taxon>Campylobacterales</taxon>
        <taxon>Sulfurimonadaceae</taxon>
        <taxon>Sulfurimonas</taxon>
    </lineage>
</organism>
<dbReference type="KEGG" id="smax:FJR03_03055"/>
<reference evidence="1 2" key="1">
    <citation type="submission" date="2019-06" db="EMBL/GenBank/DDBJ databases">
        <title>Sulfurimonas gotlandica sp. nov., a chemoautotrophic and psychrotolerant epsilonproteobacterium isolated from a pelagic redoxcline, and an emended description of the genus Sulfurimonas.</title>
        <authorList>
            <person name="Wang S."/>
            <person name="Jiang L."/>
            <person name="Shao Z."/>
        </authorList>
    </citation>
    <scope>NUCLEOTIDE SEQUENCE [LARGE SCALE GENOMIC DNA]</scope>
    <source>
        <strain evidence="1 2">B2</strain>
    </source>
</reference>
<dbReference type="InterPro" id="IPR000415">
    <property type="entry name" value="Nitroreductase-like"/>
</dbReference>
<dbReference type="NCBIfam" id="TIGR03605">
    <property type="entry name" value="antibiot_sagB"/>
    <property type="match status" value="1"/>
</dbReference>
<proteinExistence type="predicted"/>
<dbReference type="Gene3D" id="3.40.109.10">
    <property type="entry name" value="NADH Oxidase"/>
    <property type="match status" value="2"/>
</dbReference>
<dbReference type="PANTHER" id="PTHR42741:SF3">
    <property type="entry name" value="NITROREDUCTASE FAMILY PROTEIN"/>
    <property type="match status" value="1"/>
</dbReference>
<dbReference type="PANTHER" id="PTHR42741">
    <property type="entry name" value="NITROREDUCTASE FAMILY PROTEIN"/>
    <property type="match status" value="1"/>
</dbReference>
<dbReference type="InterPro" id="IPR020051">
    <property type="entry name" value="SagB-type_dehydrogenase"/>
</dbReference>
<evidence type="ECO:0000313" key="2">
    <source>
        <dbReference type="Proteomes" id="UP000593910"/>
    </source>
</evidence>
<dbReference type="GO" id="GO:0016491">
    <property type="term" value="F:oxidoreductase activity"/>
    <property type="evidence" value="ECO:0007669"/>
    <property type="project" value="InterPro"/>
</dbReference>
<evidence type="ECO:0000313" key="1">
    <source>
        <dbReference type="EMBL" id="QOP40772.1"/>
    </source>
</evidence>
<dbReference type="RefSeq" id="WP_193114194.1">
    <property type="nucleotide sequence ID" value="NZ_CP041165.1"/>
</dbReference>
<protein>
    <submittedName>
        <fullName evidence="1">SagB/ThcOx family dehydrogenase</fullName>
    </submittedName>
</protein>
<keyword evidence="2" id="KW-1185">Reference proteome</keyword>
<dbReference type="CDD" id="cd02142">
    <property type="entry name" value="McbC_SagB-like_oxidoreductase"/>
    <property type="match status" value="1"/>
</dbReference>
<sequence length="418" mass="48286">MPLYHQQTKHSYISIRKNANFLDWRSQPSNTKIYPHFYQRFEIDDYDELKDLGLIGGITFEKNYPDGVYHLRSVPSAGGLFPCEVYIQIRSVKGLLNGIYHYEPKRGILTLLQEIERDGVEESFKEQQKQKGFVFLISSVYFRSSWKYHDRAIRYVLLDAGHQLGSIYAALCVMGKEGEFVFDFDKLALNELFGFREDEFFTCGVRSGEKADTAVQKLRQNLPFVSGCDYFETNEFIQNAYKEGAVYSDESFTPESFFINIPKEQLRQAIVKRRSIRAFCSLELEKEEFLTILEGIFSFAKQHGIDIFYTAHLVKNYTQGLYKNGELLREGDFKDKSRYLALEQNLGGASGVTFYFTSNEVQKYQKVNILSGFLAHIIYLKSELLGIGCSGIGAYYDDECKEFLQTKNNILYMLAIGR</sequence>
<dbReference type="AlphaFoldDB" id="A0A7M1AWL3"/>
<dbReference type="EMBL" id="CP041165">
    <property type="protein sequence ID" value="QOP40772.1"/>
    <property type="molecule type" value="Genomic_DNA"/>
</dbReference>
<name>A0A7M1AWL3_9BACT</name>